<evidence type="ECO:0000256" key="4">
    <source>
        <dbReference type="ARBA" id="ARBA00022989"/>
    </source>
</evidence>
<organism evidence="8 9">
    <name type="scientific">Piloderma croceum (strain F 1598)</name>
    <dbReference type="NCBI Taxonomy" id="765440"/>
    <lineage>
        <taxon>Eukaryota</taxon>
        <taxon>Fungi</taxon>
        <taxon>Dikarya</taxon>
        <taxon>Basidiomycota</taxon>
        <taxon>Agaricomycotina</taxon>
        <taxon>Agaricomycetes</taxon>
        <taxon>Agaricomycetidae</taxon>
        <taxon>Atheliales</taxon>
        <taxon>Atheliaceae</taxon>
        <taxon>Piloderma</taxon>
    </lineage>
</organism>
<dbReference type="Proteomes" id="UP000054166">
    <property type="component" value="Unassembled WGS sequence"/>
</dbReference>
<evidence type="ECO:0000256" key="3">
    <source>
        <dbReference type="ARBA" id="ARBA00022968"/>
    </source>
</evidence>
<dbReference type="AlphaFoldDB" id="A0A0C3AFB7"/>
<dbReference type="InterPro" id="IPR051292">
    <property type="entry name" value="Xyl/GlcA_transferase"/>
</dbReference>
<name>A0A0C3AFB7_PILCF</name>
<keyword evidence="8" id="KW-0808">Transferase</keyword>
<dbReference type="GO" id="GO:0016020">
    <property type="term" value="C:membrane"/>
    <property type="evidence" value="ECO:0007669"/>
    <property type="project" value="UniProtKB-SubCell"/>
</dbReference>
<dbReference type="EMBL" id="KN833127">
    <property type="protein sequence ID" value="KIM72493.1"/>
    <property type="molecule type" value="Genomic_DNA"/>
</dbReference>
<gene>
    <name evidence="8" type="ORF">PILCRDRAFT_829692</name>
</gene>
<evidence type="ECO:0000256" key="5">
    <source>
        <dbReference type="ARBA" id="ARBA00023136"/>
    </source>
</evidence>
<dbReference type="HOGENOM" id="CLU_043310_0_0_1"/>
<evidence type="ECO:0000256" key="1">
    <source>
        <dbReference type="ARBA" id="ARBA00004606"/>
    </source>
</evidence>
<protein>
    <submittedName>
        <fullName evidence="8">Glycosyltransferase family 8 protein</fullName>
    </submittedName>
</protein>
<dbReference type="GO" id="GO:0035269">
    <property type="term" value="P:protein O-linked glycosylation via mannose"/>
    <property type="evidence" value="ECO:0007669"/>
    <property type="project" value="TreeGrafter"/>
</dbReference>
<sequence length="505" mass="57422">MHFHVLTDSLSDNRARLASFTYPSQNSRTSLLPSSYPDDPRIGRYRAWHPSRRRTRKHVFMIMLFALVGAYYLLFHILRGDANFAAVVPTTVARLTRSHGAARHPNIAQRINATRTVTHTVHVTQTTTIRETATVTKTVSSPVDPVVFVLIMISADSASEGAVLIKSILMYSTSPSHFHIICDEPAQTYLEARLSLVKHPLHDIRVRFYRLTRDQIEARIAREGSIETSHSAGAFGLLKLFIHELLPDTIKRAIYIDTDAFFISDPTLLWQTFKRLKPHIALSMPTHPDQNAAVWNFASNICSCIMLLNLERLRELRLMDSSVYREDPNGPPALSPPTFVAMYGQAGEGGHYQNVHLGDQGYFWAIIKHRPDIFEHLNYDYEVSSCLLDMYNTGLGPDDVTEVDESISQIHTWGTPHQHQAVLPKLLHFNCLDGTPRYYDWGGWSDVTNSLTKRWHAAVVYHVGAKWIWLNKGDREYGDSTLEMESTLDVKFADERYAIERVQAP</sequence>
<reference evidence="9" key="2">
    <citation type="submission" date="2015-01" db="EMBL/GenBank/DDBJ databases">
        <title>Evolutionary Origins and Diversification of the Mycorrhizal Mutualists.</title>
        <authorList>
            <consortium name="DOE Joint Genome Institute"/>
            <consortium name="Mycorrhizal Genomics Consortium"/>
            <person name="Kohler A."/>
            <person name="Kuo A."/>
            <person name="Nagy L.G."/>
            <person name="Floudas D."/>
            <person name="Copeland A."/>
            <person name="Barry K.W."/>
            <person name="Cichocki N."/>
            <person name="Veneault-Fourrey C."/>
            <person name="LaButti K."/>
            <person name="Lindquist E.A."/>
            <person name="Lipzen A."/>
            <person name="Lundell T."/>
            <person name="Morin E."/>
            <person name="Murat C."/>
            <person name="Riley R."/>
            <person name="Ohm R."/>
            <person name="Sun H."/>
            <person name="Tunlid A."/>
            <person name="Henrissat B."/>
            <person name="Grigoriev I.V."/>
            <person name="Hibbett D.S."/>
            <person name="Martin F."/>
        </authorList>
    </citation>
    <scope>NUCLEOTIDE SEQUENCE [LARGE SCALE GENOMIC DNA]</scope>
    <source>
        <strain evidence="9">F 1598</strain>
    </source>
</reference>
<keyword evidence="6" id="KW-0325">Glycoprotein</keyword>
<keyword evidence="4 7" id="KW-1133">Transmembrane helix</keyword>
<dbReference type="OrthoDB" id="411524at2759"/>
<dbReference type="PANTHER" id="PTHR12270:SF25">
    <property type="entry name" value="GLYCOSYLTRANSFERASE-LIKE PROTEIN LARGE"/>
    <property type="match status" value="1"/>
</dbReference>
<comment type="subcellular location">
    <subcellularLocation>
        <location evidence="1">Membrane</location>
        <topology evidence="1">Single-pass type II membrane protein</topology>
    </subcellularLocation>
</comment>
<keyword evidence="5 7" id="KW-0472">Membrane</keyword>
<dbReference type="Gene3D" id="3.90.550.10">
    <property type="entry name" value="Spore Coat Polysaccharide Biosynthesis Protein SpsA, Chain A"/>
    <property type="match status" value="1"/>
</dbReference>
<dbReference type="InterPro" id="IPR029044">
    <property type="entry name" value="Nucleotide-diphossugar_trans"/>
</dbReference>
<evidence type="ECO:0000313" key="9">
    <source>
        <dbReference type="Proteomes" id="UP000054166"/>
    </source>
</evidence>
<evidence type="ECO:0000313" key="8">
    <source>
        <dbReference type="EMBL" id="KIM72493.1"/>
    </source>
</evidence>
<keyword evidence="9" id="KW-1185">Reference proteome</keyword>
<keyword evidence="3" id="KW-0735">Signal-anchor</keyword>
<dbReference type="GO" id="GO:0042285">
    <property type="term" value="F:xylosyltransferase activity"/>
    <property type="evidence" value="ECO:0007669"/>
    <property type="project" value="TreeGrafter"/>
</dbReference>
<proteinExistence type="predicted"/>
<keyword evidence="2 7" id="KW-0812">Transmembrane</keyword>
<accession>A0A0C3AFB7</accession>
<evidence type="ECO:0000256" key="2">
    <source>
        <dbReference type="ARBA" id="ARBA00022692"/>
    </source>
</evidence>
<feature type="transmembrane region" description="Helical" evidence="7">
    <location>
        <begin position="59"/>
        <end position="78"/>
    </location>
</feature>
<reference evidence="8 9" key="1">
    <citation type="submission" date="2014-04" db="EMBL/GenBank/DDBJ databases">
        <authorList>
            <consortium name="DOE Joint Genome Institute"/>
            <person name="Kuo A."/>
            <person name="Tarkka M."/>
            <person name="Buscot F."/>
            <person name="Kohler A."/>
            <person name="Nagy L.G."/>
            <person name="Floudas D."/>
            <person name="Copeland A."/>
            <person name="Barry K.W."/>
            <person name="Cichocki N."/>
            <person name="Veneault-Fourrey C."/>
            <person name="LaButti K."/>
            <person name="Lindquist E.A."/>
            <person name="Lipzen A."/>
            <person name="Lundell T."/>
            <person name="Morin E."/>
            <person name="Murat C."/>
            <person name="Sun H."/>
            <person name="Tunlid A."/>
            <person name="Henrissat B."/>
            <person name="Grigoriev I.V."/>
            <person name="Hibbett D.S."/>
            <person name="Martin F."/>
            <person name="Nordberg H.P."/>
            <person name="Cantor M.N."/>
            <person name="Hua S.X."/>
        </authorList>
    </citation>
    <scope>NUCLEOTIDE SEQUENCE [LARGE SCALE GENOMIC DNA]</scope>
    <source>
        <strain evidence="8 9">F 1598</strain>
    </source>
</reference>
<dbReference type="InParanoid" id="A0A0C3AFB7"/>
<dbReference type="GO" id="GO:0015020">
    <property type="term" value="F:glucuronosyltransferase activity"/>
    <property type="evidence" value="ECO:0007669"/>
    <property type="project" value="TreeGrafter"/>
</dbReference>
<dbReference type="SUPFAM" id="SSF53448">
    <property type="entry name" value="Nucleotide-diphospho-sugar transferases"/>
    <property type="match status" value="1"/>
</dbReference>
<evidence type="ECO:0000256" key="6">
    <source>
        <dbReference type="ARBA" id="ARBA00023180"/>
    </source>
</evidence>
<evidence type="ECO:0000256" key="7">
    <source>
        <dbReference type="SAM" id="Phobius"/>
    </source>
</evidence>
<dbReference type="STRING" id="765440.A0A0C3AFB7"/>
<dbReference type="PANTHER" id="PTHR12270">
    <property type="entry name" value="GLYCOSYLTRANSFERASE-RELATED"/>
    <property type="match status" value="1"/>
</dbReference>